<organism evidence="1">
    <name type="scientific">marine metagenome</name>
    <dbReference type="NCBI Taxonomy" id="408172"/>
    <lineage>
        <taxon>unclassified sequences</taxon>
        <taxon>metagenomes</taxon>
        <taxon>ecological metagenomes</taxon>
    </lineage>
</organism>
<dbReference type="EMBL" id="UINC01131388">
    <property type="protein sequence ID" value="SVD13066.1"/>
    <property type="molecule type" value="Genomic_DNA"/>
</dbReference>
<accession>A0A382ST69</accession>
<dbReference type="InterPro" id="IPR010239">
    <property type="entry name" value="CHP02001"/>
</dbReference>
<reference evidence="1" key="1">
    <citation type="submission" date="2018-05" db="EMBL/GenBank/DDBJ databases">
        <authorList>
            <person name="Lanie J.A."/>
            <person name="Ng W.-L."/>
            <person name="Kazmierczak K.M."/>
            <person name="Andrzejewski T.M."/>
            <person name="Davidsen T.M."/>
            <person name="Wayne K.J."/>
            <person name="Tettelin H."/>
            <person name="Glass J.I."/>
            <person name="Rusch D."/>
            <person name="Podicherti R."/>
            <person name="Tsui H.-C.T."/>
            <person name="Winkler M.E."/>
        </authorList>
    </citation>
    <scope>NUCLEOTIDE SEQUENCE</scope>
</reference>
<dbReference type="NCBIfam" id="TIGR02001">
    <property type="entry name" value="gcw_chp"/>
    <property type="match status" value="1"/>
</dbReference>
<proteinExistence type="predicted"/>
<evidence type="ECO:0000313" key="1">
    <source>
        <dbReference type="EMBL" id="SVD13066.1"/>
    </source>
</evidence>
<protein>
    <submittedName>
        <fullName evidence="1">Uncharacterized protein</fullName>
    </submittedName>
</protein>
<dbReference type="Pfam" id="PF09694">
    <property type="entry name" value="Gcw_chp"/>
    <property type="match status" value="1"/>
</dbReference>
<gene>
    <name evidence="1" type="ORF">METZ01_LOCUS365920</name>
</gene>
<dbReference type="AlphaFoldDB" id="A0A382ST69"/>
<sequence>MLSGTAFAEEQERQRDFGSVSVNMNYTNDYIWRGVSQGDQNALQLGLEWDRDILAGNMVVGAWTSGVDFDGTEREANYYAGYTIPFWADHIDVGFGYVSRQFDNSAYNHEEAFASISFLDAGLSMMYAKTEAEFGDEFARATWTIPYIDQWVDVNIIYNYFEKNETQLLYGLSKEFDNGMGLHLLTGEDYLTEENFTSVGLSYNYTF</sequence>
<name>A0A382ST69_9ZZZZ</name>